<gene>
    <name evidence="13 14 15" type="primary">LOC102804654</name>
</gene>
<dbReference type="PROSITE" id="PS50145">
    <property type="entry name" value="ZF_TRAF"/>
    <property type="match status" value="2"/>
</dbReference>
<evidence type="ECO:0000256" key="2">
    <source>
        <dbReference type="ARBA" id="ARBA00022490"/>
    </source>
</evidence>
<dbReference type="InterPro" id="IPR017907">
    <property type="entry name" value="Znf_RING_CS"/>
</dbReference>
<dbReference type="InterPro" id="IPR013083">
    <property type="entry name" value="Znf_RING/FYVE/PHD"/>
</dbReference>
<evidence type="ECO:0000256" key="1">
    <source>
        <dbReference type="ARBA" id="ARBA00004496"/>
    </source>
</evidence>
<evidence type="ECO:0000313" key="12">
    <source>
        <dbReference type="Proteomes" id="UP000694865"/>
    </source>
</evidence>
<name>A0ABM0M0X1_SACKO</name>
<feature type="domain" description="RING-type" evidence="10">
    <location>
        <begin position="38"/>
        <end position="78"/>
    </location>
</feature>
<evidence type="ECO:0000259" key="11">
    <source>
        <dbReference type="PROSITE" id="PS50145"/>
    </source>
</evidence>
<dbReference type="Gene3D" id="2.60.210.10">
    <property type="entry name" value="Apoptosis, Tumor Necrosis Factor Receptor Associated Protein 2, Chain A"/>
    <property type="match status" value="1"/>
</dbReference>
<keyword evidence="3 7" id="KW-0479">Metal-binding</keyword>
<evidence type="ECO:0000256" key="6">
    <source>
        <dbReference type="ARBA" id="ARBA00022833"/>
    </source>
</evidence>
<dbReference type="SUPFAM" id="SSF57850">
    <property type="entry name" value="RING/U-box"/>
    <property type="match status" value="1"/>
</dbReference>
<dbReference type="PROSITE" id="PS50089">
    <property type="entry name" value="ZF_RING_2"/>
    <property type="match status" value="1"/>
</dbReference>
<comment type="subcellular location">
    <subcellularLocation>
        <location evidence="1">Cytoplasm</location>
    </subcellularLocation>
</comment>
<dbReference type="PIRSF" id="PIRSF015614">
    <property type="entry name" value="TRAF"/>
    <property type="match status" value="1"/>
</dbReference>
<sequence>MASEIRRNNVGQNRKQKKEPNQGYDAEFIPELEKKYTCPVCLVAMRDPVQTKCGHRFCKPCMKGVCGNKRYVKCPVDNTWFDSIGDVFDDIATRREVLSLLVLCNYQPNGCEWKGELRELQEHNSICPFEKLTCPNSCSEQFFRKCRENHLEECPRRQVDCKHCGDKMIFNDLMRHELLLCSKFPVSCALCGQHGIIREEIPQHVDITGGDCPNTMIPCTFQHLGCQITVRRCEMNIHCQEASSHHLMLLSNTVLSQKSQLDNAKRELNETKMKYNDLSNKYKAIKKELLDKDCIMNAQTEKLDFLENTNLNGRLLWKMELAEKDGGGHLISPSFYTGCPGYKLSIQVELSAYVGRNETYSSLFVVLEKGRYDEKVQFPFSATCRVTVYDQDGCQNTSKKDFTTDILCSEVAMAPDNGCNENQKRGRLMFMMTSKLTSGQYARDGNVYMNIEVLPASRTITRL</sequence>
<evidence type="ECO:0000313" key="13">
    <source>
        <dbReference type="RefSeq" id="XP_006813662.1"/>
    </source>
</evidence>
<feature type="domain" description="TRAF-type" evidence="11">
    <location>
        <begin position="176"/>
        <end position="226"/>
    </location>
</feature>
<evidence type="ECO:0000256" key="7">
    <source>
        <dbReference type="PROSITE-ProRule" id="PRU00207"/>
    </source>
</evidence>
<dbReference type="PROSITE" id="PS00518">
    <property type="entry name" value="ZF_RING_1"/>
    <property type="match status" value="1"/>
</dbReference>
<dbReference type="RefSeq" id="XP_006813664.1">
    <property type="nucleotide sequence ID" value="XM_006813601.1"/>
</dbReference>
<dbReference type="InterPro" id="IPR001293">
    <property type="entry name" value="Znf_TRAF"/>
</dbReference>
<dbReference type="RefSeq" id="XP_006813662.1">
    <property type="nucleotide sequence ID" value="XM_006813599.1"/>
</dbReference>
<reference evidence="13 14" key="1">
    <citation type="submission" date="2025-05" db="UniProtKB">
        <authorList>
            <consortium name="RefSeq"/>
        </authorList>
    </citation>
    <scope>IDENTIFICATION</scope>
    <source>
        <tissue evidence="13 14">Testes</tissue>
    </source>
</reference>
<dbReference type="Pfam" id="PF00097">
    <property type="entry name" value="zf-C3HC4"/>
    <property type="match status" value="1"/>
</dbReference>
<feature type="domain" description="TRAF-type" evidence="11">
    <location>
        <begin position="123"/>
        <end position="164"/>
    </location>
</feature>
<dbReference type="SMART" id="SM00184">
    <property type="entry name" value="RING"/>
    <property type="match status" value="1"/>
</dbReference>
<feature type="coiled-coil region" evidence="8">
    <location>
        <begin position="254"/>
        <end position="288"/>
    </location>
</feature>
<dbReference type="InterPro" id="IPR008974">
    <property type="entry name" value="TRAF-like"/>
</dbReference>
<dbReference type="Pfam" id="PF21355">
    <property type="entry name" value="TRAF-mep_MATH"/>
    <property type="match status" value="1"/>
</dbReference>
<feature type="zinc finger region" description="TRAF-type" evidence="7">
    <location>
        <begin position="176"/>
        <end position="226"/>
    </location>
</feature>
<dbReference type="Pfam" id="PF02176">
    <property type="entry name" value="zf-TRAF"/>
    <property type="match status" value="2"/>
</dbReference>
<dbReference type="InterPro" id="IPR001841">
    <property type="entry name" value="Znf_RING"/>
</dbReference>
<dbReference type="InterPro" id="IPR018957">
    <property type="entry name" value="Znf_C3HC4_RING-type"/>
</dbReference>
<keyword evidence="8" id="KW-0175">Coiled coil</keyword>
<evidence type="ECO:0000256" key="3">
    <source>
        <dbReference type="ARBA" id="ARBA00022723"/>
    </source>
</evidence>
<evidence type="ECO:0000313" key="14">
    <source>
        <dbReference type="RefSeq" id="XP_006813663.1"/>
    </source>
</evidence>
<evidence type="ECO:0000256" key="8">
    <source>
        <dbReference type="SAM" id="Coils"/>
    </source>
</evidence>
<evidence type="ECO:0000256" key="9">
    <source>
        <dbReference type="SAM" id="MobiDB-lite"/>
    </source>
</evidence>
<accession>A0ABM0M0X1</accession>
<dbReference type="Gene3D" id="3.30.40.10">
    <property type="entry name" value="Zinc/RING finger domain, C3HC4 (zinc finger)"/>
    <property type="match status" value="3"/>
</dbReference>
<dbReference type="Proteomes" id="UP000694865">
    <property type="component" value="Unplaced"/>
</dbReference>
<evidence type="ECO:0000259" key="10">
    <source>
        <dbReference type="PROSITE" id="PS50089"/>
    </source>
</evidence>
<keyword evidence="2" id="KW-0963">Cytoplasm</keyword>
<keyword evidence="6 7" id="KW-0862">Zinc</keyword>
<feature type="region of interest" description="Disordered" evidence="9">
    <location>
        <begin position="1"/>
        <end position="22"/>
    </location>
</feature>
<protein>
    <submittedName>
        <fullName evidence="13">TNF receptor-associated factor 6-like isoform X1</fullName>
    </submittedName>
    <submittedName>
        <fullName evidence="14">TNF receptor-associated factor 6-like isoform X2</fullName>
    </submittedName>
    <submittedName>
        <fullName evidence="15">TNF receptor-associated factor 6-like isoform X3</fullName>
    </submittedName>
</protein>
<keyword evidence="12" id="KW-1185">Reference proteome</keyword>
<evidence type="ECO:0000313" key="15">
    <source>
        <dbReference type="RefSeq" id="XP_006813664.1"/>
    </source>
</evidence>
<dbReference type="PANTHER" id="PTHR10131:SF152">
    <property type="entry name" value="TNF RECEPTOR-ASSOCIATED FACTOR 6"/>
    <property type="match status" value="1"/>
</dbReference>
<feature type="zinc finger region" description="TRAF-type" evidence="7">
    <location>
        <begin position="123"/>
        <end position="164"/>
    </location>
</feature>
<evidence type="ECO:0000256" key="4">
    <source>
        <dbReference type="ARBA" id="ARBA00022737"/>
    </source>
</evidence>
<proteinExistence type="predicted"/>
<organism evidence="12 13">
    <name type="scientific">Saccoglossus kowalevskii</name>
    <name type="common">Acorn worm</name>
    <dbReference type="NCBI Taxonomy" id="10224"/>
    <lineage>
        <taxon>Eukaryota</taxon>
        <taxon>Metazoa</taxon>
        <taxon>Hemichordata</taxon>
        <taxon>Enteropneusta</taxon>
        <taxon>Harrimaniidae</taxon>
        <taxon>Saccoglossus</taxon>
    </lineage>
</organism>
<keyword evidence="4" id="KW-0677">Repeat</keyword>
<dbReference type="InterPro" id="IPR049342">
    <property type="entry name" value="TRAF1-6_MATH_dom"/>
</dbReference>
<dbReference type="PANTHER" id="PTHR10131">
    <property type="entry name" value="TNF RECEPTOR ASSOCIATED FACTOR"/>
    <property type="match status" value="1"/>
</dbReference>
<dbReference type="RefSeq" id="XP_006813663.1">
    <property type="nucleotide sequence ID" value="XM_006813600.1"/>
</dbReference>
<dbReference type="GeneID" id="102804654"/>
<evidence type="ECO:0000256" key="5">
    <source>
        <dbReference type="ARBA" id="ARBA00022771"/>
    </source>
</evidence>
<keyword evidence="5 7" id="KW-0863">Zinc-finger</keyword>
<dbReference type="InterPro" id="IPR012227">
    <property type="entry name" value="TNF_rcpt-assoc_TRAF_met"/>
</dbReference>
<dbReference type="SUPFAM" id="SSF49599">
    <property type="entry name" value="TRAF domain-like"/>
    <property type="match status" value="2"/>
</dbReference>